<gene>
    <name evidence="1" type="ORF">CEXT_35601</name>
</gene>
<dbReference type="Proteomes" id="UP001054945">
    <property type="component" value="Unassembled WGS sequence"/>
</dbReference>
<protein>
    <submittedName>
        <fullName evidence="1">Uncharacterized protein</fullName>
    </submittedName>
</protein>
<keyword evidence="2" id="KW-1185">Reference proteome</keyword>
<evidence type="ECO:0000313" key="1">
    <source>
        <dbReference type="EMBL" id="GIX90131.1"/>
    </source>
</evidence>
<dbReference type="EMBL" id="BPLR01003914">
    <property type="protein sequence ID" value="GIX90131.1"/>
    <property type="molecule type" value="Genomic_DNA"/>
</dbReference>
<evidence type="ECO:0000313" key="2">
    <source>
        <dbReference type="Proteomes" id="UP001054945"/>
    </source>
</evidence>
<organism evidence="1 2">
    <name type="scientific">Caerostris extrusa</name>
    <name type="common">Bark spider</name>
    <name type="synonym">Caerostris bankana</name>
    <dbReference type="NCBI Taxonomy" id="172846"/>
    <lineage>
        <taxon>Eukaryota</taxon>
        <taxon>Metazoa</taxon>
        <taxon>Ecdysozoa</taxon>
        <taxon>Arthropoda</taxon>
        <taxon>Chelicerata</taxon>
        <taxon>Arachnida</taxon>
        <taxon>Araneae</taxon>
        <taxon>Araneomorphae</taxon>
        <taxon>Entelegynae</taxon>
        <taxon>Araneoidea</taxon>
        <taxon>Araneidae</taxon>
        <taxon>Caerostris</taxon>
    </lineage>
</organism>
<reference evidence="1 2" key="1">
    <citation type="submission" date="2021-06" db="EMBL/GenBank/DDBJ databases">
        <title>Caerostris extrusa draft genome.</title>
        <authorList>
            <person name="Kono N."/>
            <person name="Arakawa K."/>
        </authorList>
    </citation>
    <scope>NUCLEOTIDE SEQUENCE [LARGE SCALE GENOMIC DNA]</scope>
</reference>
<sequence>MQGLTSRVPERRELRTLSPPPPFLLEQFEANIEDLHSIYSLRDGLYEPRHVSRLVSRTAERWGQVSQTTITTGDPQVGTDPNRRLQGHLSPHLLYGHSLLEGQPEYQIEFQKTVVIFHDALFSVVLH</sequence>
<name>A0AAV4P300_CAEEX</name>
<dbReference type="AlphaFoldDB" id="A0AAV4P300"/>
<accession>A0AAV4P300</accession>
<proteinExistence type="predicted"/>
<comment type="caution">
    <text evidence="1">The sequence shown here is derived from an EMBL/GenBank/DDBJ whole genome shotgun (WGS) entry which is preliminary data.</text>
</comment>